<proteinExistence type="predicted"/>
<gene>
    <name evidence="4" type="ORF">LR394_04995</name>
</gene>
<feature type="region of interest" description="Disordered" evidence="1">
    <location>
        <begin position="1"/>
        <end position="35"/>
    </location>
</feature>
<feature type="region of interest" description="Disordered" evidence="1">
    <location>
        <begin position="71"/>
        <end position="162"/>
    </location>
</feature>
<dbReference type="CDD" id="cd00161">
    <property type="entry name" value="beta-trefoil_Ricin-like"/>
    <property type="match status" value="1"/>
</dbReference>
<keyword evidence="5" id="KW-1185">Reference proteome</keyword>
<accession>A0A9X1SXH6</accession>
<feature type="transmembrane region" description="Helical" evidence="2">
    <location>
        <begin position="46"/>
        <end position="66"/>
    </location>
</feature>
<evidence type="ECO:0000313" key="4">
    <source>
        <dbReference type="EMBL" id="MCD5310243.1"/>
    </source>
</evidence>
<comment type="caution">
    <text evidence="4">The sequence shown here is derived from an EMBL/GenBank/DDBJ whole genome shotgun (WGS) entry which is preliminary data.</text>
</comment>
<dbReference type="PROSITE" id="PS50231">
    <property type="entry name" value="RICIN_B_LECTIN"/>
    <property type="match status" value="1"/>
</dbReference>
<dbReference type="EMBL" id="JAJOMB010000002">
    <property type="protein sequence ID" value="MCD5310243.1"/>
    <property type="molecule type" value="Genomic_DNA"/>
</dbReference>
<dbReference type="AlphaFoldDB" id="A0A9X1SXH6"/>
<feature type="compositionally biased region" description="Basic and acidic residues" evidence="1">
    <location>
        <begin position="138"/>
        <end position="156"/>
    </location>
</feature>
<dbReference type="SMART" id="SM00458">
    <property type="entry name" value="RICIN"/>
    <property type="match status" value="1"/>
</dbReference>
<evidence type="ECO:0000256" key="2">
    <source>
        <dbReference type="SAM" id="Phobius"/>
    </source>
</evidence>
<sequence length="311" mass="32613">METRELSSERHTDSELDLGESGSPEQGSTPPRLPFGLSVRGLQGTAAVLGFVTIVSAAVIGGALAVDSVARWDGDRPDGSALLNDSERKEAQLDALPPSPEDDAPAVEDEKAGQGDGEAPKPKSGKESGDQASGSGEGRNDSGGKQVDQVKSEKKAPKAKAPAPLASMGIIRNLATGQCIDLPAADVPAVGTAVNQYNCIPGPNDNQDFELVEQFGELMLRNLKTNYCLDLPGTGSVKPGAVVIVSPCQSGDTENQMFRAEPQTDGYYLRHVKSGLCLDVDGAGDDERNRPGQLLTVYTCSPDDDHIWTVG</sequence>
<name>A0A9X1SXH6_9ACTN</name>
<keyword evidence="2" id="KW-0812">Transmembrane</keyword>
<organism evidence="4 5">
    <name type="scientific">Kineosporia babensis</name>
    <dbReference type="NCBI Taxonomy" id="499548"/>
    <lineage>
        <taxon>Bacteria</taxon>
        <taxon>Bacillati</taxon>
        <taxon>Actinomycetota</taxon>
        <taxon>Actinomycetes</taxon>
        <taxon>Kineosporiales</taxon>
        <taxon>Kineosporiaceae</taxon>
        <taxon>Kineosporia</taxon>
    </lineage>
</organism>
<dbReference type="SUPFAM" id="SSF50370">
    <property type="entry name" value="Ricin B-like lectins"/>
    <property type="match status" value="1"/>
</dbReference>
<dbReference type="Pfam" id="PF00652">
    <property type="entry name" value="Ricin_B_lectin"/>
    <property type="match status" value="1"/>
</dbReference>
<reference evidence="4" key="1">
    <citation type="submission" date="2021-11" db="EMBL/GenBank/DDBJ databases">
        <title>Streptomyces corallinus and Kineosporia corallina sp. nov., two new coral-derived marine actinobacteria.</title>
        <authorList>
            <person name="Buangrab K."/>
            <person name="Sutthacheep M."/>
            <person name="Yeemin T."/>
            <person name="Harunari E."/>
            <person name="Igarashi Y."/>
            <person name="Sripreechasak P."/>
            <person name="Kanchanasin P."/>
            <person name="Tanasupawat S."/>
            <person name="Phongsopitanun W."/>
        </authorList>
    </citation>
    <scope>NUCLEOTIDE SEQUENCE</scope>
    <source>
        <strain evidence="4">JCM 31032</strain>
    </source>
</reference>
<protein>
    <submittedName>
        <fullName evidence="4">RICIN domain-containing protein</fullName>
    </submittedName>
</protein>
<keyword evidence="2" id="KW-0472">Membrane</keyword>
<evidence type="ECO:0000313" key="5">
    <source>
        <dbReference type="Proteomes" id="UP001138997"/>
    </source>
</evidence>
<feature type="compositionally biased region" description="Basic and acidic residues" evidence="1">
    <location>
        <begin position="1"/>
        <end position="14"/>
    </location>
</feature>
<evidence type="ECO:0000259" key="3">
    <source>
        <dbReference type="SMART" id="SM00458"/>
    </source>
</evidence>
<feature type="compositionally biased region" description="Basic and acidic residues" evidence="1">
    <location>
        <begin position="108"/>
        <end position="129"/>
    </location>
</feature>
<dbReference type="Proteomes" id="UP001138997">
    <property type="component" value="Unassembled WGS sequence"/>
</dbReference>
<evidence type="ECO:0000256" key="1">
    <source>
        <dbReference type="SAM" id="MobiDB-lite"/>
    </source>
</evidence>
<dbReference type="RefSeq" id="WP_231439169.1">
    <property type="nucleotide sequence ID" value="NZ_JAJOMB010000002.1"/>
</dbReference>
<keyword evidence="2" id="KW-1133">Transmembrane helix</keyword>
<dbReference type="Gene3D" id="2.80.10.50">
    <property type="match status" value="1"/>
</dbReference>
<feature type="domain" description="Ricin B lectin" evidence="3">
    <location>
        <begin position="165"/>
        <end position="311"/>
    </location>
</feature>
<dbReference type="InterPro" id="IPR000772">
    <property type="entry name" value="Ricin_B_lectin"/>
</dbReference>
<dbReference type="InterPro" id="IPR035992">
    <property type="entry name" value="Ricin_B-like_lectins"/>
</dbReference>